<dbReference type="STRING" id="161398.PP2015_2330"/>
<dbReference type="KEGG" id="pphe:PP2015_2330"/>
<proteinExistence type="predicted"/>
<keyword evidence="2" id="KW-1185">Reference proteome</keyword>
<dbReference type="InterPro" id="IPR021732">
    <property type="entry name" value="DUF3301"/>
</dbReference>
<sequence>MATLWLFIVIGSVIGFFWYSRKIAEAANEHAQRQAKQLQVQLLSVACKKVLPGILKSGRLGIKSQFLFEFSSDGESLYQGYLYLENEKLVQADIPPHRLG</sequence>
<evidence type="ECO:0000313" key="2">
    <source>
        <dbReference type="Proteomes" id="UP000061457"/>
    </source>
</evidence>
<name>A0A0S2K2W0_9GAMM</name>
<gene>
    <name evidence="1" type="ORF">PP2015_2330</name>
</gene>
<reference evidence="1 2" key="1">
    <citation type="submission" date="2015-11" db="EMBL/GenBank/DDBJ databases">
        <authorList>
            <person name="Zhang Y."/>
            <person name="Guo Z."/>
        </authorList>
    </citation>
    <scope>NUCLEOTIDE SEQUENCE [LARGE SCALE GENOMIC DNA]</scope>
    <source>
        <strain evidence="1 2">KCTC 12086</strain>
    </source>
</reference>
<accession>A0A0S2K2W0</accession>
<dbReference type="AlphaFoldDB" id="A0A0S2K2W0"/>
<evidence type="ECO:0008006" key="3">
    <source>
        <dbReference type="Google" id="ProtNLM"/>
    </source>
</evidence>
<dbReference type="EMBL" id="CP013187">
    <property type="protein sequence ID" value="ALO42826.1"/>
    <property type="molecule type" value="Genomic_DNA"/>
</dbReference>
<dbReference type="Pfam" id="PF11743">
    <property type="entry name" value="DUF3301"/>
    <property type="match status" value="1"/>
</dbReference>
<protein>
    <recommendedName>
        <fullName evidence="3">DUF3301 domain-containing protein</fullName>
    </recommendedName>
</protein>
<organism evidence="1 2">
    <name type="scientific">Pseudoalteromonas phenolica</name>
    <dbReference type="NCBI Taxonomy" id="161398"/>
    <lineage>
        <taxon>Bacteria</taxon>
        <taxon>Pseudomonadati</taxon>
        <taxon>Pseudomonadota</taxon>
        <taxon>Gammaproteobacteria</taxon>
        <taxon>Alteromonadales</taxon>
        <taxon>Pseudoalteromonadaceae</taxon>
        <taxon>Pseudoalteromonas</taxon>
    </lineage>
</organism>
<dbReference type="OrthoDB" id="5959530at2"/>
<dbReference type="RefSeq" id="WP_058030532.1">
    <property type="nucleotide sequence ID" value="NZ_CP013187.1"/>
</dbReference>
<evidence type="ECO:0000313" key="1">
    <source>
        <dbReference type="EMBL" id="ALO42826.1"/>
    </source>
</evidence>
<dbReference type="PATRIC" id="fig|161398.10.peg.2377"/>
<dbReference type="Proteomes" id="UP000061457">
    <property type="component" value="Chromosome I"/>
</dbReference>